<feature type="compositionally biased region" description="Basic and acidic residues" evidence="1">
    <location>
        <begin position="67"/>
        <end position="76"/>
    </location>
</feature>
<feature type="region of interest" description="Disordered" evidence="1">
    <location>
        <begin position="57"/>
        <end position="76"/>
    </location>
</feature>
<evidence type="ECO:0008006" key="4">
    <source>
        <dbReference type="Google" id="ProtNLM"/>
    </source>
</evidence>
<evidence type="ECO:0000313" key="3">
    <source>
        <dbReference type="Proteomes" id="UP000618818"/>
    </source>
</evidence>
<comment type="caution">
    <text evidence="2">The sequence shown here is derived from an EMBL/GenBank/DDBJ whole genome shotgun (WGS) entry which is preliminary data.</text>
</comment>
<sequence>MTARDTDQWRSDARAEAAKIVAAARDEADALVRSAQGEATGMVEAARLEAARTVDEARATADGVQAESEKQRTRGETEVARLQQVAADHAQHLRRHLSDMLDRLDSAPAQAQLDRGGDSQPG</sequence>
<dbReference type="Gene3D" id="1.20.5.2950">
    <property type="match status" value="1"/>
</dbReference>
<dbReference type="EMBL" id="JACXYZ010000001">
    <property type="protein sequence ID" value="MBD3924360.1"/>
    <property type="molecule type" value="Genomic_DNA"/>
</dbReference>
<reference evidence="2 3" key="1">
    <citation type="submission" date="2020-09" db="EMBL/GenBank/DDBJ databases">
        <title>novel species in genus Nocardioides.</title>
        <authorList>
            <person name="Zhang G."/>
        </authorList>
    </citation>
    <scope>NUCLEOTIDE SEQUENCE [LARGE SCALE GENOMIC DNA]</scope>
    <source>
        <strain evidence="2 3">KCTC 39551</strain>
    </source>
</reference>
<dbReference type="Proteomes" id="UP000618818">
    <property type="component" value="Unassembled WGS sequence"/>
</dbReference>
<evidence type="ECO:0000256" key="1">
    <source>
        <dbReference type="SAM" id="MobiDB-lite"/>
    </source>
</evidence>
<keyword evidence="3" id="KW-1185">Reference proteome</keyword>
<organism evidence="2 3">
    <name type="scientific">Nocardioides cavernae</name>
    <dbReference type="NCBI Taxonomy" id="1921566"/>
    <lineage>
        <taxon>Bacteria</taxon>
        <taxon>Bacillati</taxon>
        <taxon>Actinomycetota</taxon>
        <taxon>Actinomycetes</taxon>
        <taxon>Propionibacteriales</taxon>
        <taxon>Nocardioidaceae</taxon>
        <taxon>Nocardioides</taxon>
    </lineage>
</organism>
<proteinExistence type="predicted"/>
<gene>
    <name evidence="2" type="ORF">IEZ26_07010</name>
</gene>
<name>A0ABR8NAZ1_9ACTN</name>
<protein>
    <recommendedName>
        <fullName evidence="4">ATPase</fullName>
    </recommendedName>
</protein>
<dbReference type="RefSeq" id="WP_191194142.1">
    <property type="nucleotide sequence ID" value="NZ_JACXYZ010000001.1"/>
</dbReference>
<evidence type="ECO:0000313" key="2">
    <source>
        <dbReference type="EMBL" id="MBD3924360.1"/>
    </source>
</evidence>
<accession>A0ABR8NAZ1</accession>